<name>B8IUL7_METNO</name>
<gene>
    <name evidence="3" type="ordered locus">Mnod_2100</name>
</gene>
<dbReference type="GO" id="GO:0008270">
    <property type="term" value="F:zinc ion binding"/>
    <property type="evidence" value="ECO:0007669"/>
    <property type="project" value="InterPro"/>
</dbReference>
<protein>
    <submittedName>
        <fullName evidence="3">Transcriptional regulator, MucR family</fullName>
    </submittedName>
</protein>
<dbReference type="HOGENOM" id="CLU_106247_0_0_5"/>
<reference evidence="3 4" key="1">
    <citation type="submission" date="2009-01" db="EMBL/GenBank/DDBJ databases">
        <title>Complete sequence of chromosome of Methylobacterium nodulans ORS 2060.</title>
        <authorList>
            <consortium name="US DOE Joint Genome Institute"/>
            <person name="Lucas S."/>
            <person name="Copeland A."/>
            <person name="Lapidus A."/>
            <person name="Glavina del Rio T."/>
            <person name="Dalin E."/>
            <person name="Tice H."/>
            <person name="Bruce D."/>
            <person name="Goodwin L."/>
            <person name="Pitluck S."/>
            <person name="Sims D."/>
            <person name="Brettin T."/>
            <person name="Detter J.C."/>
            <person name="Han C."/>
            <person name="Larimer F."/>
            <person name="Land M."/>
            <person name="Hauser L."/>
            <person name="Kyrpides N."/>
            <person name="Ivanova N."/>
            <person name="Marx C.J."/>
            <person name="Richardson P."/>
        </authorList>
    </citation>
    <scope>NUCLEOTIDE SEQUENCE [LARGE SCALE GENOMIC DNA]</scope>
    <source>
        <strain evidence="4">LMG 21967 / CNCM I-2342 / ORS 2060</strain>
    </source>
</reference>
<dbReference type="InterPro" id="IPR041920">
    <property type="entry name" value="ROS/MUCR_sf"/>
</dbReference>
<dbReference type="KEGG" id="mno:Mnod_2100"/>
<dbReference type="GO" id="GO:0006355">
    <property type="term" value="P:regulation of DNA-templated transcription"/>
    <property type="evidence" value="ECO:0007669"/>
    <property type="project" value="InterPro"/>
</dbReference>
<proteinExistence type="inferred from homology"/>
<dbReference type="InterPro" id="IPR008807">
    <property type="entry name" value="ROS_MUCR"/>
</dbReference>
<dbReference type="RefSeq" id="WP_015928772.1">
    <property type="nucleotide sequence ID" value="NC_011894.1"/>
</dbReference>
<dbReference type="Proteomes" id="UP000008207">
    <property type="component" value="Chromosome"/>
</dbReference>
<organism evidence="3 4">
    <name type="scientific">Methylobacterium nodulans (strain LMG 21967 / CNCM I-2342 / ORS 2060)</name>
    <dbReference type="NCBI Taxonomy" id="460265"/>
    <lineage>
        <taxon>Bacteria</taxon>
        <taxon>Pseudomonadati</taxon>
        <taxon>Pseudomonadota</taxon>
        <taxon>Alphaproteobacteria</taxon>
        <taxon>Hyphomicrobiales</taxon>
        <taxon>Methylobacteriaceae</taxon>
        <taxon>Methylobacterium</taxon>
    </lineage>
</organism>
<evidence type="ECO:0000256" key="2">
    <source>
        <dbReference type="SAM" id="MobiDB-lite"/>
    </source>
</evidence>
<comment type="similarity">
    <text evidence="1">Belongs to the ros/MucR family.</text>
</comment>
<dbReference type="Gene3D" id="1.10.10.1550">
    <property type="entry name" value="ROS/MUCR transcriptional regulator protein"/>
    <property type="match status" value="1"/>
</dbReference>
<evidence type="ECO:0000256" key="1">
    <source>
        <dbReference type="ARBA" id="ARBA00007031"/>
    </source>
</evidence>
<dbReference type="GO" id="GO:0003677">
    <property type="term" value="F:DNA binding"/>
    <property type="evidence" value="ECO:0007669"/>
    <property type="project" value="InterPro"/>
</dbReference>
<dbReference type="AlphaFoldDB" id="B8IUL7"/>
<keyword evidence="4" id="KW-1185">Reference proteome</keyword>
<accession>B8IUL7</accession>
<dbReference type="eggNOG" id="COG4957">
    <property type="taxonomic scope" value="Bacteria"/>
</dbReference>
<feature type="region of interest" description="Disordered" evidence="2">
    <location>
        <begin position="125"/>
        <end position="166"/>
    </location>
</feature>
<dbReference type="OrthoDB" id="7569481at2"/>
<sequence>MSDEERSAFDGIAMAADIVSAYVSHNNVPPGELTALIRSVYDQLGKLGRPAEPEPERPVPPVPIRKSVTPGAIISLEDGKPYKSLKRHLRTRGLTPQQYRQKWDLPPDYPMVAADYAARRSELAKANGLGRSRQRAAEKRAAPGSTVSAGSKKEPGRPRKSASTRR</sequence>
<dbReference type="Pfam" id="PF05443">
    <property type="entry name" value="ROS_MUCR"/>
    <property type="match status" value="1"/>
</dbReference>
<evidence type="ECO:0000313" key="4">
    <source>
        <dbReference type="Proteomes" id="UP000008207"/>
    </source>
</evidence>
<feature type="region of interest" description="Disordered" evidence="2">
    <location>
        <begin position="47"/>
        <end position="66"/>
    </location>
</feature>
<evidence type="ECO:0000313" key="3">
    <source>
        <dbReference type="EMBL" id="ACL57085.1"/>
    </source>
</evidence>
<dbReference type="EMBL" id="CP001349">
    <property type="protein sequence ID" value="ACL57085.1"/>
    <property type="molecule type" value="Genomic_DNA"/>
</dbReference>